<name>A0ABT2EKU6_9BACT</name>
<dbReference type="RefSeq" id="WP_259094513.1">
    <property type="nucleotide sequence ID" value="NZ_CP130454.1"/>
</dbReference>
<gene>
    <name evidence="7" type="ORF">M2350_000959</name>
</gene>
<evidence type="ECO:0000256" key="5">
    <source>
        <dbReference type="ARBA" id="ARBA00023136"/>
    </source>
</evidence>
<organism evidence="7 8">
    <name type="scientific">Candidatus Fervidibacter sacchari</name>
    <dbReference type="NCBI Taxonomy" id="1448929"/>
    <lineage>
        <taxon>Bacteria</taxon>
        <taxon>Candidatus Fervidibacterota</taxon>
        <taxon>Candidatus Fervidibacter</taxon>
    </lineage>
</organism>
<dbReference type="InterPro" id="IPR050833">
    <property type="entry name" value="Poly_Biosynth_Transport"/>
</dbReference>
<evidence type="ECO:0000256" key="3">
    <source>
        <dbReference type="ARBA" id="ARBA00022692"/>
    </source>
</evidence>
<evidence type="ECO:0000313" key="7">
    <source>
        <dbReference type="EMBL" id="MCS3918559.1"/>
    </source>
</evidence>
<feature type="transmembrane region" description="Helical" evidence="6">
    <location>
        <begin position="259"/>
        <end position="277"/>
    </location>
</feature>
<dbReference type="EMBL" id="JANUCP010000002">
    <property type="protein sequence ID" value="MCS3918559.1"/>
    <property type="molecule type" value="Genomic_DNA"/>
</dbReference>
<keyword evidence="2" id="KW-1003">Cell membrane</keyword>
<keyword evidence="5 6" id="KW-0472">Membrane</keyword>
<comment type="subcellular location">
    <subcellularLocation>
        <location evidence="1">Cell membrane</location>
        <topology evidence="1">Multi-pass membrane protein</topology>
    </subcellularLocation>
</comment>
<comment type="caution">
    <text evidence="7">The sequence shown here is derived from an EMBL/GenBank/DDBJ whole genome shotgun (WGS) entry which is preliminary data.</text>
</comment>
<feature type="transmembrane region" description="Helical" evidence="6">
    <location>
        <begin position="383"/>
        <end position="402"/>
    </location>
</feature>
<evidence type="ECO:0000256" key="4">
    <source>
        <dbReference type="ARBA" id="ARBA00022989"/>
    </source>
</evidence>
<feature type="transmembrane region" description="Helical" evidence="6">
    <location>
        <begin position="60"/>
        <end position="80"/>
    </location>
</feature>
<proteinExistence type="predicted"/>
<evidence type="ECO:0000256" key="1">
    <source>
        <dbReference type="ARBA" id="ARBA00004651"/>
    </source>
</evidence>
<dbReference type="Proteomes" id="UP001204798">
    <property type="component" value="Unassembled WGS sequence"/>
</dbReference>
<dbReference type="Pfam" id="PF01943">
    <property type="entry name" value="Polysacc_synt"/>
    <property type="match status" value="1"/>
</dbReference>
<feature type="transmembrane region" description="Helical" evidence="6">
    <location>
        <begin position="192"/>
        <end position="214"/>
    </location>
</feature>
<feature type="transmembrane region" description="Helical" evidence="6">
    <location>
        <begin position="475"/>
        <end position="495"/>
    </location>
</feature>
<feature type="transmembrane region" description="Helical" evidence="6">
    <location>
        <begin position="29"/>
        <end position="48"/>
    </location>
</feature>
<keyword evidence="4 6" id="KW-1133">Transmembrane helix</keyword>
<sequence length="517" mass="57293">MTSVEQRKTGGGLARRIARNMLSRSARHFVSALVGFILVPMFTKYLGAAQYGVWVLAQSVVSYLSLLEFGLTTTLTRHLAAAKATGDYNQANRILGQLATMMWGVGFLIALGAIIGSLLLPHIFKLEPDQAKLFQWAFLLIGIQAALGVITNIWEGAMGAAEDYHVLNGLYIFAALARLAYSVVLLKLGYGLLALLSAQFVVIGIVWLLDHLYMKWRYPQLSFRPKWFGWKEAKPLAKFSSAVFLSHIAGLLANDTDKVIAGIFLGPTAVAIYQVGYKLYDLARSLIANAPTVLMPTVAALYAANEHEQLKRMLCQVSSTMVAILGAIYIPFILYGHDFILLWVGPKFKQSAIILTWLSAAMLLSASNRVLGSVLWGTNDYRVLVNISLFYAIANASLSILFCRWWGVVGIAAATTLTAAPVHVFLAIYAVYKFQVSLWDYAGRMWISVFTGTMTGWVLGKCATIFLFIDGFKKLLLHSIIFETSFWTIVIFCGFTPYMKLYLKRAFCAVFLKMIRG</sequence>
<reference evidence="7 8" key="1">
    <citation type="submission" date="2022-08" db="EMBL/GenBank/DDBJ databases">
        <title>Bacterial and archaeal communities from various locations to study Microbial Dark Matter (Phase II).</title>
        <authorList>
            <person name="Stepanauskas R."/>
        </authorList>
    </citation>
    <scope>NUCLEOTIDE SEQUENCE [LARGE SCALE GENOMIC DNA]</scope>
    <source>
        <strain evidence="7 8">PD1</strain>
    </source>
</reference>
<keyword evidence="3 6" id="KW-0812">Transmembrane</keyword>
<feature type="transmembrane region" description="Helical" evidence="6">
    <location>
        <begin position="101"/>
        <end position="124"/>
    </location>
</feature>
<protein>
    <submittedName>
        <fullName evidence="7">O-antigen/teichoic acid export membrane protein</fullName>
    </submittedName>
</protein>
<evidence type="ECO:0000313" key="8">
    <source>
        <dbReference type="Proteomes" id="UP001204798"/>
    </source>
</evidence>
<feature type="transmembrane region" description="Helical" evidence="6">
    <location>
        <begin position="136"/>
        <end position="154"/>
    </location>
</feature>
<feature type="transmembrane region" description="Helical" evidence="6">
    <location>
        <begin position="408"/>
        <end position="432"/>
    </location>
</feature>
<feature type="transmembrane region" description="Helical" evidence="6">
    <location>
        <begin position="321"/>
        <end position="345"/>
    </location>
</feature>
<accession>A0ABT2EKU6</accession>
<evidence type="ECO:0000256" key="6">
    <source>
        <dbReference type="SAM" id="Phobius"/>
    </source>
</evidence>
<feature type="transmembrane region" description="Helical" evidence="6">
    <location>
        <begin position="351"/>
        <end position="371"/>
    </location>
</feature>
<dbReference type="PANTHER" id="PTHR30250">
    <property type="entry name" value="PST FAMILY PREDICTED COLANIC ACID TRANSPORTER"/>
    <property type="match status" value="1"/>
</dbReference>
<feature type="transmembrane region" description="Helical" evidence="6">
    <location>
        <begin position="444"/>
        <end position="469"/>
    </location>
</feature>
<feature type="transmembrane region" description="Helical" evidence="6">
    <location>
        <begin position="166"/>
        <end position="186"/>
    </location>
</feature>
<keyword evidence="8" id="KW-1185">Reference proteome</keyword>
<dbReference type="InterPro" id="IPR002797">
    <property type="entry name" value="Polysacc_synth"/>
</dbReference>
<evidence type="ECO:0000256" key="2">
    <source>
        <dbReference type="ARBA" id="ARBA00022475"/>
    </source>
</evidence>
<dbReference type="PANTHER" id="PTHR30250:SF26">
    <property type="entry name" value="PSMA PROTEIN"/>
    <property type="match status" value="1"/>
</dbReference>